<dbReference type="GO" id="GO:0047840">
    <property type="term" value="F:dCTP diphosphatase activity"/>
    <property type="evidence" value="ECO:0007669"/>
    <property type="project" value="TreeGrafter"/>
</dbReference>
<organism evidence="1 2">
    <name type="scientific">Undibacterium parvum</name>
    <dbReference type="NCBI Taxonomy" id="401471"/>
    <lineage>
        <taxon>Bacteria</taxon>
        <taxon>Pseudomonadati</taxon>
        <taxon>Pseudomonadota</taxon>
        <taxon>Betaproteobacteria</taxon>
        <taxon>Burkholderiales</taxon>
        <taxon>Oxalobacteraceae</taxon>
        <taxon>Undibacterium</taxon>
    </lineage>
</organism>
<dbReference type="PIRSF" id="PIRSF029826">
    <property type="entry name" value="UCP029826_pph"/>
    <property type="match status" value="1"/>
</dbReference>
<dbReference type="CDD" id="cd11537">
    <property type="entry name" value="NTP-PPase_RS21-C6_like"/>
    <property type="match status" value="1"/>
</dbReference>
<dbReference type="KEGG" id="upv:EJN92_15985"/>
<evidence type="ECO:0000313" key="2">
    <source>
        <dbReference type="Proteomes" id="UP000275663"/>
    </source>
</evidence>
<proteinExistence type="predicted"/>
<keyword evidence="1" id="KW-0378">Hydrolase</keyword>
<gene>
    <name evidence="1" type="ORF">EJN92_15985</name>
</gene>
<dbReference type="OrthoDB" id="9791898at2"/>
<dbReference type="Gene3D" id="1.10.287.1080">
    <property type="entry name" value="MazG-like"/>
    <property type="match status" value="1"/>
</dbReference>
<protein>
    <submittedName>
        <fullName evidence="1">Nucleotide pyrophosphohydrolase</fullName>
    </submittedName>
</protein>
<dbReference type="GO" id="GO:0042262">
    <property type="term" value="P:DNA protection"/>
    <property type="evidence" value="ECO:0007669"/>
    <property type="project" value="TreeGrafter"/>
</dbReference>
<dbReference type="PANTHER" id="PTHR46523">
    <property type="entry name" value="DCTP PYROPHOSPHATASE 1"/>
    <property type="match status" value="1"/>
</dbReference>
<dbReference type="InterPro" id="IPR052555">
    <property type="entry name" value="dCTP_Pyrophosphatase"/>
</dbReference>
<dbReference type="InterPro" id="IPR025984">
    <property type="entry name" value="DCTPP"/>
</dbReference>
<keyword evidence="2" id="KW-1185">Reference proteome</keyword>
<accession>A0A3S9HMN5</accession>
<dbReference type="GO" id="GO:0005829">
    <property type="term" value="C:cytosol"/>
    <property type="evidence" value="ECO:0007669"/>
    <property type="project" value="TreeGrafter"/>
</dbReference>
<sequence length="138" mass="15462">MTDQLALSGQTSAQTIAAEQQGVLKLNDIRDQLRVFVAERNWAQFHTPKNLACALSVEAAELLEPFQWLQSGSADELNATTRTAIRHEMADVLNYLVMLADRLEVDLLTAAQEKIALNALKYPIEQVRGDPRKYSDYS</sequence>
<dbReference type="SUPFAM" id="SSF101386">
    <property type="entry name" value="all-alpha NTP pyrophosphatases"/>
    <property type="match status" value="1"/>
</dbReference>
<reference evidence="1 2" key="1">
    <citation type="journal article" date="2011" name="Int. J. Syst. Evol. Microbiol.">
        <title>Description of Undibacterium oligocarboniphilum sp. nov., isolated from purified water, and Undibacterium pigrum strain CCUG 49012 as the type strain of Undibacterium parvum sp. nov., and emended descriptions of the genus Undibacterium and the species Undibacterium pigrum.</title>
        <authorList>
            <person name="Eder W."/>
            <person name="Wanner G."/>
            <person name="Ludwig W."/>
            <person name="Busse H.J."/>
            <person name="Ziemke-Kageler F."/>
            <person name="Lang E."/>
        </authorList>
    </citation>
    <scope>NUCLEOTIDE SEQUENCE [LARGE SCALE GENOMIC DNA]</scope>
    <source>
        <strain evidence="1 2">DSM 23061</strain>
    </source>
</reference>
<dbReference type="RefSeq" id="WP_126128734.1">
    <property type="nucleotide sequence ID" value="NZ_CP034464.1"/>
</dbReference>
<dbReference type="PANTHER" id="PTHR46523:SF1">
    <property type="entry name" value="DCTP PYROPHOSPHATASE 1"/>
    <property type="match status" value="1"/>
</dbReference>
<dbReference type="Proteomes" id="UP000275663">
    <property type="component" value="Chromosome"/>
</dbReference>
<name>A0A3S9HMN5_9BURK</name>
<dbReference type="GO" id="GO:0006253">
    <property type="term" value="P:dCTP catabolic process"/>
    <property type="evidence" value="ECO:0007669"/>
    <property type="project" value="TreeGrafter"/>
</dbReference>
<dbReference type="EMBL" id="CP034464">
    <property type="protein sequence ID" value="AZP13361.1"/>
    <property type="molecule type" value="Genomic_DNA"/>
</dbReference>
<dbReference type="Pfam" id="PF12643">
    <property type="entry name" value="MazG-like"/>
    <property type="match status" value="1"/>
</dbReference>
<evidence type="ECO:0000313" key="1">
    <source>
        <dbReference type="EMBL" id="AZP13361.1"/>
    </source>
</evidence>
<dbReference type="AlphaFoldDB" id="A0A3S9HMN5"/>